<comment type="caution">
    <text evidence="10">The sequence shown here is derived from an EMBL/GenBank/DDBJ whole genome shotgun (WGS) entry which is preliminary data.</text>
</comment>
<dbReference type="OrthoDB" id="118633at2"/>
<evidence type="ECO:0000256" key="3">
    <source>
        <dbReference type="ARBA" id="ARBA00017677"/>
    </source>
</evidence>
<evidence type="ECO:0000313" key="10">
    <source>
        <dbReference type="EMBL" id="TYA14506.1"/>
    </source>
</evidence>
<keyword evidence="11" id="KW-1185">Reference proteome</keyword>
<dbReference type="EC" id="2.3.1.82" evidence="2"/>
<evidence type="ECO:0000256" key="2">
    <source>
        <dbReference type="ARBA" id="ARBA00012888"/>
    </source>
</evidence>
<dbReference type="EMBL" id="VSDO01000001">
    <property type="protein sequence ID" value="TYA14506.1"/>
    <property type="molecule type" value="Genomic_DNA"/>
</dbReference>
<dbReference type="InterPro" id="IPR024170">
    <property type="entry name" value="Aminoglycoside_N6-AcTrfrase"/>
</dbReference>
<dbReference type="Pfam" id="PF00583">
    <property type="entry name" value="Acetyltransf_1"/>
    <property type="match status" value="1"/>
</dbReference>
<evidence type="ECO:0000256" key="1">
    <source>
        <dbReference type="ARBA" id="ARBA00011738"/>
    </source>
</evidence>
<comment type="catalytic activity">
    <reaction evidence="8">
        <text>kanamycin B + acetyl-CoA = N(6')-acetylkanamycin B + CoA + H(+)</text>
        <dbReference type="Rhea" id="RHEA:16449"/>
        <dbReference type="ChEBI" id="CHEBI:15378"/>
        <dbReference type="ChEBI" id="CHEBI:57287"/>
        <dbReference type="ChEBI" id="CHEBI:57288"/>
        <dbReference type="ChEBI" id="CHEBI:58390"/>
        <dbReference type="ChEBI" id="CHEBI:58549"/>
        <dbReference type="EC" id="2.3.1.82"/>
    </reaction>
</comment>
<dbReference type="CDD" id="cd04301">
    <property type="entry name" value="NAT_SF"/>
    <property type="match status" value="1"/>
</dbReference>
<dbReference type="InterPro" id="IPR000182">
    <property type="entry name" value="GNAT_dom"/>
</dbReference>
<dbReference type="NCBIfam" id="NF043067">
    <property type="entry name" value="AAC_6p_group_E"/>
    <property type="match status" value="1"/>
</dbReference>
<keyword evidence="5" id="KW-0046">Antibiotic resistance</keyword>
<evidence type="ECO:0000256" key="8">
    <source>
        <dbReference type="ARBA" id="ARBA00048923"/>
    </source>
</evidence>
<comment type="subunit">
    <text evidence="1">Homodimer.</text>
</comment>
<proteinExistence type="predicted"/>
<dbReference type="PROSITE" id="PS51186">
    <property type="entry name" value="GNAT"/>
    <property type="match status" value="1"/>
</dbReference>
<dbReference type="AlphaFoldDB" id="A0A5D0CX28"/>
<evidence type="ECO:0000256" key="7">
    <source>
        <dbReference type="ARBA" id="ARBA00029660"/>
    </source>
</evidence>
<dbReference type="SUPFAM" id="SSF55729">
    <property type="entry name" value="Acyl-CoA N-acyltransferases (Nat)"/>
    <property type="match status" value="1"/>
</dbReference>
<sequence length="146" mass="16587">MKIVKADPSNLNELTELALKLWPDNEQEHLRAEFEELLDSERDILYLATIEGGFVGFIHMSLRVDYVEGSNSSPVGYVEGIYVEQDYRNRGISKKLVEAGEQWSKSLGCHQIASDTQLDNVISQKFHKKIGFKEAGRIVAFIKDIK</sequence>
<organism evidence="10 11">
    <name type="scientific">Paenibacillus faecis</name>
    <dbReference type="NCBI Taxonomy" id="862114"/>
    <lineage>
        <taxon>Bacteria</taxon>
        <taxon>Bacillati</taxon>
        <taxon>Bacillota</taxon>
        <taxon>Bacilli</taxon>
        <taxon>Bacillales</taxon>
        <taxon>Paenibacillaceae</taxon>
        <taxon>Paenibacillus</taxon>
    </lineage>
</organism>
<dbReference type="PIRSF" id="PIRSF000452">
    <property type="entry name" value="6-N-acetyltransf"/>
    <property type="match status" value="1"/>
</dbReference>
<keyword evidence="6" id="KW-0012">Acyltransferase</keyword>
<dbReference type="Proteomes" id="UP000325218">
    <property type="component" value="Unassembled WGS sequence"/>
</dbReference>
<name>A0A5D0CX28_9BACL</name>
<keyword evidence="4 10" id="KW-0808">Transferase</keyword>
<evidence type="ECO:0000259" key="9">
    <source>
        <dbReference type="PROSITE" id="PS51186"/>
    </source>
</evidence>
<evidence type="ECO:0000256" key="4">
    <source>
        <dbReference type="ARBA" id="ARBA00022679"/>
    </source>
</evidence>
<dbReference type="RefSeq" id="WP_148450102.1">
    <property type="nucleotide sequence ID" value="NZ_VSDO01000001.1"/>
</dbReference>
<evidence type="ECO:0000256" key="5">
    <source>
        <dbReference type="ARBA" id="ARBA00023251"/>
    </source>
</evidence>
<protein>
    <recommendedName>
        <fullName evidence="3">Aminoglycoside N(6')-acetyltransferase type 1</fullName>
        <ecNumber evidence="2">2.3.1.82</ecNumber>
    </recommendedName>
    <alternativeName>
        <fullName evidence="7">Aminoglycoside resistance protein</fullName>
    </alternativeName>
</protein>
<dbReference type="Gene3D" id="3.40.630.30">
    <property type="match status" value="1"/>
</dbReference>
<dbReference type="GO" id="GO:0046677">
    <property type="term" value="P:response to antibiotic"/>
    <property type="evidence" value="ECO:0007669"/>
    <property type="project" value="UniProtKB-KW"/>
</dbReference>
<reference evidence="10 11" key="1">
    <citation type="submission" date="2019-08" db="EMBL/GenBank/DDBJ databases">
        <title>Genome sequencing of Paenibacillus faecis DSM 23593(T).</title>
        <authorList>
            <person name="Kook J.-K."/>
            <person name="Park S.-N."/>
            <person name="Lim Y.K."/>
        </authorList>
    </citation>
    <scope>NUCLEOTIDE SEQUENCE [LARGE SCALE GENOMIC DNA]</scope>
    <source>
        <strain evidence="10 11">DSM 23593</strain>
    </source>
</reference>
<dbReference type="GO" id="GO:0047663">
    <property type="term" value="F:aminoglycoside 6'-N-acetyltransferase activity"/>
    <property type="evidence" value="ECO:0007669"/>
    <property type="project" value="UniProtKB-EC"/>
</dbReference>
<dbReference type="InterPro" id="IPR016181">
    <property type="entry name" value="Acyl_CoA_acyltransferase"/>
</dbReference>
<evidence type="ECO:0000313" key="11">
    <source>
        <dbReference type="Proteomes" id="UP000325218"/>
    </source>
</evidence>
<evidence type="ECO:0000256" key="6">
    <source>
        <dbReference type="ARBA" id="ARBA00023315"/>
    </source>
</evidence>
<dbReference type="PANTHER" id="PTHR43072">
    <property type="entry name" value="N-ACETYLTRANSFERASE"/>
    <property type="match status" value="1"/>
</dbReference>
<accession>A0A5D0CX28</accession>
<gene>
    <name evidence="10" type="ORF">FRY98_02125</name>
</gene>
<feature type="domain" description="N-acetyltransferase" evidence="9">
    <location>
        <begin position="1"/>
        <end position="146"/>
    </location>
</feature>